<keyword evidence="4" id="KW-0540">Nuclease</keyword>
<dbReference type="Proteomes" id="UP001291623">
    <property type="component" value="Unassembled WGS sequence"/>
</dbReference>
<evidence type="ECO:0000256" key="7">
    <source>
        <dbReference type="ARBA" id="ARBA00023242"/>
    </source>
</evidence>
<evidence type="ECO:0000256" key="5">
    <source>
        <dbReference type="ARBA" id="ARBA00022723"/>
    </source>
</evidence>
<comment type="subcellular location">
    <subcellularLocation>
        <location evidence="2">Nucleus</location>
    </subcellularLocation>
</comment>
<sequence>MATAGRKRGRKKKKKKKKTLMTKKITKLTKKFNATLQLRHQHCTKLIPSLISATSSAHSFLLNHDLHLLPHQSLSLESLISSTSSSISNIVSLLSLPPPPRAAIQLPHSTITSPRAADFGSQRSLVADSDTLLVETSNQTKNSSPRAASTSPRAGDCRSKRYLTADSDTLLAETSKLTKPSYPRASLTAPRAADCWFLRFLAADSDTLWAENFNLTKPSFTLLLRLLTPSLSSLSVPPNYALAAALYRLAHGASFSAISRRFGIDSPTACRVFYTVCKAINENLGHLFELKIDINRVIVGFGWISLPNCCGVLGIEKFELDGDLMGGNENGFLIVQALVDSEGRFLDVSAGWPSTMKPETVLRKSKLYLGVEESKEYLNGPSFELTDGSSIPQYILGDSCFPLLPWVLTPYNDSNEEDGTEMAFNSVHRKGMQLVGTAFGRVRKKWKLLAKKWKEQCVEAFPFVIVTCCLLHNFLIKCSEAVTDETEEYPMSEEFPVFDGEVDESGKKTRDALASHLFRAGTIPFDLLYGS</sequence>
<dbReference type="InterPro" id="IPR045249">
    <property type="entry name" value="HARBI1-like"/>
</dbReference>
<proteinExistence type="inferred from homology"/>
<dbReference type="AlphaFoldDB" id="A0AAE1SEG9"/>
<evidence type="ECO:0000256" key="8">
    <source>
        <dbReference type="SAM" id="MobiDB-lite"/>
    </source>
</evidence>
<organism evidence="10 11">
    <name type="scientific">Anisodus tanguticus</name>
    <dbReference type="NCBI Taxonomy" id="243964"/>
    <lineage>
        <taxon>Eukaryota</taxon>
        <taxon>Viridiplantae</taxon>
        <taxon>Streptophyta</taxon>
        <taxon>Embryophyta</taxon>
        <taxon>Tracheophyta</taxon>
        <taxon>Spermatophyta</taxon>
        <taxon>Magnoliopsida</taxon>
        <taxon>eudicotyledons</taxon>
        <taxon>Gunneridae</taxon>
        <taxon>Pentapetalae</taxon>
        <taxon>asterids</taxon>
        <taxon>lamiids</taxon>
        <taxon>Solanales</taxon>
        <taxon>Solanaceae</taxon>
        <taxon>Solanoideae</taxon>
        <taxon>Hyoscyameae</taxon>
        <taxon>Anisodus</taxon>
    </lineage>
</organism>
<feature type="region of interest" description="Disordered" evidence="8">
    <location>
        <begin position="136"/>
        <end position="158"/>
    </location>
</feature>
<evidence type="ECO:0000313" key="10">
    <source>
        <dbReference type="EMBL" id="KAK4369254.1"/>
    </source>
</evidence>
<name>A0AAE1SEG9_9SOLA</name>
<keyword evidence="11" id="KW-1185">Reference proteome</keyword>
<keyword evidence="7" id="KW-0539">Nucleus</keyword>
<comment type="caution">
    <text evidence="10">The sequence shown here is derived from an EMBL/GenBank/DDBJ whole genome shotgun (WGS) entry which is preliminary data.</text>
</comment>
<dbReference type="GO" id="GO:0004518">
    <property type="term" value="F:nuclease activity"/>
    <property type="evidence" value="ECO:0007669"/>
    <property type="project" value="UniProtKB-KW"/>
</dbReference>
<feature type="domain" description="DDE Tnp4" evidence="9">
    <location>
        <begin position="333"/>
        <end position="473"/>
    </location>
</feature>
<evidence type="ECO:0000259" key="9">
    <source>
        <dbReference type="Pfam" id="PF13359"/>
    </source>
</evidence>
<dbReference type="Pfam" id="PF13359">
    <property type="entry name" value="DDE_Tnp_4"/>
    <property type="match status" value="1"/>
</dbReference>
<keyword evidence="5" id="KW-0479">Metal-binding</keyword>
<comment type="similarity">
    <text evidence="3">Belongs to the HARBI1 family.</text>
</comment>
<comment type="cofactor">
    <cofactor evidence="1">
        <name>a divalent metal cation</name>
        <dbReference type="ChEBI" id="CHEBI:60240"/>
    </cofactor>
</comment>
<evidence type="ECO:0000256" key="6">
    <source>
        <dbReference type="ARBA" id="ARBA00022801"/>
    </source>
</evidence>
<gene>
    <name evidence="10" type="ORF">RND71_013046</name>
</gene>
<dbReference type="GO" id="GO:0046872">
    <property type="term" value="F:metal ion binding"/>
    <property type="evidence" value="ECO:0007669"/>
    <property type="project" value="UniProtKB-KW"/>
</dbReference>
<accession>A0AAE1SEG9</accession>
<dbReference type="GO" id="GO:0005634">
    <property type="term" value="C:nucleus"/>
    <property type="evidence" value="ECO:0007669"/>
    <property type="project" value="UniProtKB-SubCell"/>
</dbReference>
<keyword evidence="6" id="KW-0378">Hydrolase</keyword>
<dbReference type="InterPro" id="IPR027806">
    <property type="entry name" value="HARBI1_dom"/>
</dbReference>
<evidence type="ECO:0000256" key="3">
    <source>
        <dbReference type="ARBA" id="ARBA00006958"/>
    </source>
</evidence>
<evidence type="ECO:0000256" key="2">
    <source>
        <dbReference type="ARBA" id="ARBA00004123"/>
    </source>
</evidence>
<evidence type="ECO:0000256" key="1">
    <source>
        <dbReference type="ARBA" id="ARBA00001968"/>
    </source>
</evidence>
<dbReference type="PANTHER" id="PTHR22930:SF242">
    <property type="entry name" value="LOW PROTEIN: NUCLEASE-LIKE PROTEIN"/>
    <property type="match status" value="1"/>
</dbReference>
<dbReference type="PANTHER" id="PTHR22930">
    <property type="match status" value="1"/>
</dbReference>
<feature type="compositionally biased region" description="Low complexity" evidence="8">
    <location>
        <begin position="143"/>
        <end position="154"/>
    </location>
</feature>
<protein>
    <recommendedName>
        <fullName evidence="9">DDE Tnp4 domain-containing protein</fullName>
    </recommendedName>
</protein>
<reference evidence="10" key="1">
    <citation type="submission" date="2023-12" db="EMBL/GenBank/DDBJ databases">
        <title>Genome assembly of Anisodus tanguticus.</title>
        <authorList>
            <person name="Wang Y.-J."/>
        </authorList>
    </citation>
    <scope>NUCLEOTIDE SEQUENCE</scope>
    <source>
        <strain evidence="10">KB-2021</strain>
        <tissue evidence="10">Leaf</tissue>
    </source>
</reference>
<dbReference type="EMBL" id="JAVYJV010000006">
    <property type="protein sequence ID" value="KAK4369254.1"/>
    <property type="molecule type" value="Genomic_DNA"/>
</dbReference>
<evidence type="ECO:0000313" key="11">
    <source>
        <dbReference type="Proteomes" id="UP001291623"/>
    </source>
</evidence>
<evidence type="ECO:0000256" key="4">
    <source>
        <dbReference type="ARBA" id="ARBA00022722"/>
    </source>
</evidence>
<dbReference type="GO" id="GO:0016787">
    <property type="term" value="F:hydrolase activity"/>
    <property type="evidence" value="ECO:0007669"/>
    <property type="project" value="UniProtKB-KW"/>
</dbReference>